<comment type="caution">
    <text evidence="3">The sequence shown here is derived from an EMBL/GenBank/DDBJ whole genome shotgun (WGS) entry which is preliminary data.</text>
</comment>
<evidence type="ECO:0000256" key="1">
    <source>
        <dbReference type="SAM" id="MobiDB-lite"/>
    </source>
</evidence>
<name>A0AAW5N7T8_9BACT</name>
<evidence type="ECO:0000313" key="3">
    <source>
        <dbReference type="EMBL" id="MCR8874190.1"/>
    </source>
</evidence>
<keyword evidence="4" id="KW-1185">Reference proteome</keyword>
<proteinExistence type="predicted"/>
<dbReference type="EMBL" id="JANRHJ010000009">
    <property type="protein sequence ID" value="MCR8874190.1"/>
    <property type="molecule type" value="Genomic_DNA"/>
</dbReference>
<keyword evidence="2" id="KW-0812">Transmembrane</keyword>
<feature type="transmembrane region" description="Helical" evidence="2">
    <location>
        <begin position="6"/>
        <end position="23"/>
    </location>
</feature>
<accession>A0AAW5N7T8</accession>
<feature type="region of interest" description="Disordered" evidence="1">
    <location>
        <begin position="71"/>
        <end position="95"/>
    </location>
</feature>
<dbReference type="Proteomes" id="UP001204579">
    <property type="component" value="Unassembled WGS sequence"/>
</dbReference>
<organism evidence="3 4">
    <name type="scientific">Phocaeicola barnesiae</name>
    <dbReference type="NCBI Taxonomy" id="376804"/>
    <lineage>
        <taxon>Bacteria</taxon>
        <taxon>Pseudomonadati</taxon>
        <taxon>Bacteroidota</taxon>
        <taxon>Bacteroidia</taxon>
        <taxon>Bacteroidales</taxon>
        <taxon>Bacteroidaceae</taxon>
        <taxon>Phocaeicola</taxon>
    </lineage>
</organism>
<evidence type="ECO:0000256" key="2">
    <source>
        <dbReference type="SAM" id="Phobius"/>
    </source>
</evidence>
<dbReference type="AlphaFoldDB" id="A0AAW5N7T8"/>
<sequence>MDVIEILAFIVAMGLLLYRKVSVNQTQDKRPRKKRPVRPALDVGEEDKVEKVSETVIPVKEPTVIRPTSFHDATRKRKSVHPVSDPEKKASTVVPSITEVSGESIRFRNREDARRAFLYSEIFNRKYD</sequence>
<keyword evidence="2" id="KW-0472">Membrane</keyword>
<evidence type="ECO:0000313" key="4">
    <source>
        <dbReference type="Proteomes" id="UP001204579"/>
    </source>
</evidence>
<keyword evidence="2" id="KW-1133">Transmembrane helix</keyword>
<gene>
    <name evidence="3" type="ORF">NW209_09215</name>
</gene>
<protein>
    <submittedName>
        <fullName evidence="3">Uncharacterized protein</fullName>
    </submittedName>
</protein>
<reference evidence="3 4" key="1">
    <citation type="submission" date="2022-08" db="EMBL/GenBank/DDBJ databases">
        <authorList>
            <person name="Zeman M."/>
            <person name="Kubasova T."/>
        </authorList>
    </citation>
    <scope>NUCLEOTIDE SEQUENCE [LARGE SCALE GENOMIC DNA]</scope>
    <source>
        <strain evidence="3 4">ET62</strain>
    </source>
</reference>
<dbReference type="RefSeq" id="WP_022339845.1">
    <property type="nucleotide sequence ID" value="NZ_CALULB010000017.1"/>
</dbReference>
<feature type="region of interest" description="Disordered" evidence="1">
    <location>
        <begin position="24"/>
        <end position="46"/>
    </location>
</feature>